<accession>A0ABR4HBZ5</accession>
<dbReference type="Gene3D" id="4.10.240.10">
    <property type="entry name" value="Zn(2)-C6 fungal-type DNA-binding domain"/>
    <property type="match status" value="1"/>
</dbReference>
<reference evidence="9 10" key="1">
    <citation type="submission" date="2024-07" db="EMBL/GenBank/DDBJ databases">
        <title>Section-level genome sequencing and comparative genomics of Aspergillus sections Usti and Cavernicolus.</title>
        <authorList>
            <consortium name="Lawrence Berkeley National Laboratory"/>
            <person name="Nybo J.L."/>
            <person name="Vesth T.C."/>
            <person name="Theobald S."/>
            <person name="Frisvad J.C."/>
            <person name="Larsen T.O."/>
            <person name="Kjaerboelling I."/>
            <person name="Rothschild-Mancinelli K."/>
            <person name="Lyhne E.K."/>
            <person name="Kogle M.E."/>
            <person name="Barry K."/>
            <person name="Clum A."/>
            <person name="Na H."/>
            <person name="Ledsgaard L."/>
            <person name="Lin J."/>
            <person name="Lipzen A."/>
            <person name="Kuo A."/>
            <person name="Riley R."/>
            <person name="Mondo S."/>
            <person name="Labutti K."/>
            <person name="Haridas S."/>
            <person name="Pangalinan J."/>
            <person name="Salamov A.A."/>
            <person name="Simmons B.A."/>
            <person name="Magnuson J.K."/>
            <person name="Chen J."/>
            <person name="Drula E."/>
            <person name="Henrissat B."/>
            <person name="Wiebenga A."/>
            <person name="Lubbers R.J."/>
            <person name="Gomes A.C."/>
            <person name="Makela M.R."/>
            <person name="Stajich J."/>
            <person name="Grigoriev I.V."/>
            <person name="Mortensen U.H."/>
            <person name="De Vries R.P."/>
            <person name="Baker S.E."/>
            <person name="Andersen M.R."/>
        </authorList>
    </citation>
    <scope>NUCLEOTIDE SEQUENCE [LARGE SCALE GENOMIC DNA]</scope>
    <source>
        <strain evidence="9 10">CBS 588.65</strain>
    </source>
</reference>
<dbReference type="InterPro" id="IPR036864">
    <property type="entry name" value="Zn2-C6_fun-type_DNA-bd_sf"/>
</dbReference>
<keyword evidence="6" id="KW-0539">Nucleus</keyword>
<dbReference type="PANTHER" id="PTHR31001">
    <property type="entry name" value="UNCHARACTERIZED TRANSCRIPTIONAL REGULATORY PROTEIN"/>
    <property type="match status" value="1"/>
</dbReference>
<evidence type="ECO:0000256" key="4">
    <source>
        <dbReference type="ARBA" id="ARBA00023125"/>
    </source>
</evidence>
<dbReference type="SUPFAM" id="SSF57701">
    <property type="entry name" value="Zn2/Cys6 DNA-binding domain"/>
    <property type="match status" value="1"/>
</dbReference>
<dbReference type="PROSITE" id="PS50048">
    <property type="entry name" value="ZN2_CY6_FUNGAL_2"/>
    <property type="match status" value="1"/>
</dbReference>
<organism evidence="9 10">
    <name type="scientific">Aspergillus granulosus</name>
    <dbReference type="NCBI Taxonomy" id="176169"/>
    <lineage>
        <taxon>Eukaryota</taxon>
        <taxon>Fungi</taxon>
        <taxon>Dikarya</taxon>
        <taxon>Ascomycota</taxon>
        <taxon>Pezizomycotina</taxon>
        <taxon>Eurotiomycetes</taxon>
        <taxon>Eurotiomycetidae</taxon>
        <taxon>Eurotiales</taxon>
        <taxon>Aspergillaceae</taxon>
        <taxon>Aspergillus</taxon>
        <taxon>Aspergillus subgen. Nidulantes</taxon>
    </lineage>
</organism>
<comment type="caution">
    <text evidence="9">The sequence shown here is derived from an EMBL/GenBank/DDBJ whole genome shotgun (WGS) entry which is preliminary data.</text>
</comment>
<dbReference type="SMART" id="SM00906">
    <property type="entry name" value="Fungal_trans"/>
    <property type="match status" value="1"/>
</dbReference>
<evidence type="ECO:0000256" key="1">
    <source>
        <dbReference type="ARBA" id="ARBA00004123"/>
    </source>
</evidence>
<keyword evidence="3" id="KW-0805">Transcription regulation</keyword>
<dbReference type="EMBL" id="JBFXLT010000043">
    <property type="protein sequence ID" value="KAL2812994.1"/>
    <property type="molecule type" value="Genomic_DNA"/>
</dbReference>
<feature type="non-terminal residue" evidence="9">
    <location>
        <position position="1"/>
    </location>
</feature>
<dbReference type="Pfam" id="PF00172">
    <property type="entry name" value="Zn_clus"/>
    <property type="match status" value="1"/>
</dbReference>
<evidence type="ECO:0000313" key="10">
    <source>
        <dbReference type="Proteomes" id="UP001610334"/>
    </source>
</evidence>
<name>A0ABR4HBZ5_9EURO</name>
<evidence type="ECO:0000256" key="7">
    <source>
        <dbReference type="SAM" id="MobiDB-lite"/>
    </source>
</evidence>
<proteinExistence type="predicted"/>
<keyword evidence="4" id="KW-0238">DNA-binding</keyword>
<keyword evidence="2" id="KW-0479">Metal-binding</keyword>
<dbReference type="CDD" id="cd12148">
    <property type="entry name" value="fungal_TF_MHR"/>
    <property type="match status" value="1"/>
</dbReference>
<dbReference type="InterPro" id="IPR001138">
    <property type="entry name" value="Zn2Cys6_DnaBD"/>
</dbReference>
<dbReference type="PROSITE" id="PS00463">
    <property type="entry name" value="ZN2_CY6_FUNGAL_1"/>
    <property type="match status" value="1"/>
</dbReference>
<keyword evidence="10" id="KW-1185">Reference proteome</keyword>
<dbReference type="CDD" id="cd00067">
    <property type="entry name" value="GAL4"/>
    <property type="match status" value="1"/>
</dbReference>
<protein>
    <recommendedName>
        <fullName evidence="8">Zn(2)-C6 fungal-type domain-containing protein</fullName>
    </recommendedName>
</protein>
<gene>
    <name evidence="9" type="ORF">BJX63DRAFT_395390</name>
</gene>
<dbReference type="PANTHER" id="PTHR31001:SF53">
    <property type="entry name" value="ZN(II)2CYS6 TRANSCRIPTION FACTOR (EUROFUNG)"/>
    <property type="match status" value="1"/>
</dbReference>
<evidence type="ECO:0000256" key="5">
    <source>
        <dbReference type="ARBA" id="ARBA00023163"/>
    </source>
</evidence>
<feature type="domain" description="Zn(2)-C6 fungal-type" evidence="8">
    <location>
        <begin position="12"/>
        <end position="44"/>
    </location>
</feature>
<dbReference type="SMART" id="SM00066">
    <property type="entry name" value="GAL4"/>
    <property type="match status" value="1"/>
</dbReference>
<evidence type="ECO:0000259" key="8">
    <source>
        <dbReference type="PROSITE" id="PS50048"/>
    </source>
</evidence>
<dbReference type="InterPro" id="IPR007219">
    <property type="entry name" value="XnlR_reg_dom"/>
</dbReference>
<evidence type="ECO:0000256" key="3">
    <source>
        <dbReference type="ARBA" id="ARBA00023015"/>
    </source>
</evidence>
<evidence type="ECO:0000256" key="6">
    <source>
        <dbReference type="ARBA" id="ARBA00023242"/>
    </source>
</evidence>
<feature type="region of interest" description="Disordered" evidence="7">
    <location>
        <begin position="46"/>
        <end position="74"/>
    </location>
</feature>
<evidence type="ECO:0000313" key="9">
    <source>
        <dbReference type="EMBL" id="KAL2812994.1"/>
    </source>
</evidence>
<dbReference type="InterPro" id="IPR050613">
    <property type="entry name" value="Sec_Metabolite_Reg"/>
</dbReference>
<comment type="subcellular location">
    <subcellularLocation>
        <location evidence="1">Nucleus</location>
    </subcellularLocation>
</comment>
<dbReference type="Proteomes" id="UP001610334">
    <property type="component" value="Unassembled WGS sequence"/>
</dbReference>
<sequence>MATLRKNGQQPSCEPCRTSKLRCDHSKPICQRCVARNRADQCVYHPCPLTKPRDTRQRKEQARSKRHSSTTKSACPVTGTGTYEWVGNAPSVISRISAPKSGYGELLADSAFLSLPAPVEGVSEHSRGLGSQPELSSETTAAPVDTGDLGIGAQILSLFEHLSFFEEVIERRFDVFDGSVYSPHLIRESLVPLKALYHDAVRGASASGRWARLLAWSQTVFQNTAMEIETHSAMTLSAYAALIAPRWDVIGLIFALLGTATFQISQNEAVLKRDGMPGKDKHGLRKIAMAASDMCFQFSHKLGAISDPLLWTAMQRTVFLVEMHGSADYRSWQSLGEVASLTFALGLHQCKIDERAPFFLSEIRCRALVCAYAMDKDISTILARPPRICRRYCNFRFPLDLDWADVVADAPIRDAAIRRLGPDGWDTHDHLGHECSRPRATLLSNILREMILEVSLSCTVDNLEDMVKKIRHESNQMRQRLPDFLQWSLDNTHTPVMAASLHLEFLYSELVLSQAIAKLTGETPDSLIEASRQILTVLLDAIAKQIRAGHVNHLLICDLSYVGLPAAAALSKELLHRSHNSPPLSGEATPFPRSEIIQNLCVFAAHLETFLPNRESDSATFNKGLQSIKSTLGAVLNPPISGGLNNNSSMPLPPVDGVELPSQNTQVAEDAQALDFTAFWEDFEFDWEGDRRVLFS</sequence>
<feature type="compositionally biased region" description="Basic and acidic residues" evidence="7">
    <location>
        <begin position="51"/>
        <end position="63"/>
    </location>
</feature>
<keyword evidence="5" id="KW-0804">Transcription</keyword>
<evidence type="ECO:0000256" key="2">
    <source>
        <dbReference type="ARBA" id="ARBA00022723"/>
    </source>
</evidence>
<feature type="region of interest" description="Disordered" evidence="7">
    <location>
        <begin position="123"/>
        <end position="143"/>
    </location>
</feature>